<evidence type="ECO:0000256" key="8">
    <source>
        <dbReference type="ARBA" id="ARBA00023012"/>
    </source>
</evidence>
<dbReference type="InterPro" id="IPR036890">
    <property type="entry name" value="HATPase_C_sf"/>
</dbReference>
<keyword evidence="4" id="KW-0808">Transferase</keyword>
<feature type="domain" description="Histidine kinase/HSP90-like ATPase" evidence="10">
    <location>
        <begin position="573"/>
        <end position="664"/>
    </location>
</feature>
<evidence type="ECO:0000259" key="10">
    <source>
        <dbReference type="SMART" id="SM00387"/>
    </source>
</evidence>
<evidence type="ECO:0000256" key="4">
    <source>
        <dbReference type="ARBA" id="ARBA00022679"/>
    </source>
</evidence>
<dbReference type="GO" id="GO:0000155">
    <property type="term" value="F:phosphorelay sensor kinase activity"/>
    <property type="evidence" value="ECO:0007669"/>
    <property type="project" value="InterPro"/>
</dbReference>
<dbReference type="SMART" id="SM00387">
    <property type="entry name" value="HATPase_c"/>
    <property type="match status" value="1"/>
</dbReference>
<evidence type="ECO:0000256" key="5">
    <source>
        <dbReference type="ARBA" id="ARBA00022741"/>
    </source>
</evidence>
<dbReference type="GO" id="GO:0016020">
    <property type="term" value="C:membrane"/>
    <property type="evidence" value="ECO:0007669"/>
    <property type="project" value="InterPro"/>
</dbReference>
<keyword evidence="9" id="KW-0812">Transmembrane</keyword>
<dbReference type="SUPFAM" id="SSF48452">
    <property type="entry name" value="TPR-like"/>
    <property type="match status" value="1"/>
</dbReference>
<dbReference type="InterPro" id="IPR050482">
    <property type="entry name" value="Sensor_HK_TwoCompSys"/>
</dbReference>
<evidence type="ECO:0000313" key="11">
    <source>
        <dbReference type="EMBL" id="MTH31011.1"/>
    </source>
</evidence>
<evidence type="ECO:0000256" key="7">
    <source>
        <dbReference type="ARBA" id="ARBA00022840"/>
    </source>
</evidence>
<keyword evidence="12" id="KW-1185">Reference proteome</keyword>
<keyword evidence="9" id="KW-1133">Transmembrane helix</keyword>
<evidence type="ECO:0000256" key="1">
    <source>
        <dbReference type="ARBA" id="ARBA00000085"/>
    </source>
</evidence>
<dbReference type="SUPFAM" id="SSF55874">
    <property type="entry name" value="ATPase domain of HSP90 chaperone/DNA topoisomerase II/histidine kinase"/>
    <property type="match status" value="1"/>
</dbReference>
<dbReference type="PANTHER" id="PTHR24421">
    <property type="entry name" value="NITRATE/NITRITE SENSOR PROTEIN NARX-RELATED"/>
    <property type="match status" value="1"/>
</dbReference>
<feature type="transmembrane region" description="Helical" evidence="9">
    <location>
        <begin position="413"/>
        <end position="434"/>
    </location>
</feature>
<evidence type="ECO:0000256" key="2">
    <source>
        <dbReference type="ARBA" id="ARBA00012438"/>
    </source>
</evidence>
<gene>
    <name evidence="11" type="ORF">GJV77_14150</name>
</gene>
<proteinExistence type="predicted"/>
<evidence type="ECO:0000256" key="3">
    <source>
        <dbReference type="ARBA" id="ARBA00022553"/>
    </source>
</evidence>
<organism evidence="11 12">
    <name type="scientific">Myroides pelagicus</name>
    <dbReference type="NCBI Taxonomy" id="270914"/>
    <lineage>
        <taxon>Bacteria</taxon>
        <taxon>Pseudomonadati</taxon>
        <taxon>Bacteroidota</taxon>
        <taxon>Flavobacteriia</taxon>
        <taxon>Flavobacteriales</taxon>
        <taxon>Flavobacteriaceae</taxon>
        <taxon>Myroides</taxon>
    </lineage>
</organism>
<name>A0A7K1GQ81_9FLAO</name>
<comment type="caution">
    <text evidence="11">The sequence shown here is derived from an EMBL/GenBank/DDBJ whole genome shotgun (WGS) entry which is preliminary data.</text>
</comment>
<evidence type="ECO:0000313" key="12">
    <source>
        <dbReference type="Proteomes" id="UP000488936"/>
    </source>
</evidence>
<dbReference type="PROSITE" id="PS51257">
    <property type="entry name" value="PROKAR_LIPOPROTEIN"/>
    <property type="match status" value="1"/>
</dbReference>
<keyword evidence="3" id="KW-0597">Phosphoprotein</keyword>
<evidence type="ECO:0000256" key="6">
    <source>
        <dbReference type="ARBA" id="ARBA00022777"/>
    </source>
</evidence>
<dbReference type="PANTHER" id="PTHR24421:SF10">
    <property type="entry name" value="NITRATE_NITRITE SENSOR PROTEIN NARQ"/>
    <property type="match status" value="1"/>
</dbReference>
<dbReference type="Gene3D" id="1.25.40.10">
    <property type="entry name" value="Tetratricopeptide repeat domain"/>
    <property type="match status" value="1"/>
</dbReference>
<dbReference type="GO" id="GO:0046983">
    <property type="term" value="F:protein dimerization activity"/>
    <property type="evidence" value="ECO:0007669"/>
    <property type="project" value="InterPro"/>
</dbReference>
<dbReference type="OrthoDB" id="977000at2"/>
<dbReference type="InterPro" id="IPR011990">
    <property type="entry name" value="TPR-like_helical_dom_sf"/>
</dbReference>
<dbReference type="InterPro" id="IPR011712">
    <property type="entry name" value="Sig_transdc_His_kin_sub3_dim/P"/>
</dbReference>
<dbReference type="GO" id="GO:0005524">
    <property type="term" value="F:ATP binding"/>
    <property type="evidence" value="ECO:0007669"/>
    <property type="project" value="UniProtKB-KW"/>
</dbReference>
<sequence length="669" mass="78794">MRIRIIFLFSFFVIFYSCLKSEKRTARLLNKYEVYTKIENKEAYLDSIYNLILSETNDSLQREELLQIATRYEGLDQVPKFKQTLYKAYDLAVKQTDTLHQAQVFWYLGDFYDQKQIADSSYYYFLKAEHLYASQQDSLNWARMLLYKAGVLYDIGIYTECETATAQALEILSKQNETRLLYEANVQMTLVLKELKEYKAVLKYYLKIPTLLLQLEREGYDKKRLQRSWLSYYNNIGDYYNEMNKPLEGRRHFEEALSQNTIDDFPKLKAMLLSNYAYNLMLSDLKSSKIDSLLDLSLTLRKEVNHVQGIINGKIYKAEFNLLKNDTLGAIIGMREAYELALANNSGYELMNSLKFLAEYDQMNTESYYVTYLELQDSLHNIERQTRNKFARIAYETSEIEKKNDILIKRNSYLWGITIVILSFSFIGFMAYHLQLKNKKLVYKQKELQVVQHIQELLLQKQEIANRVRDQERERIARDLHDGIVSNIHVLRSNLMLLPTSEPQKKIRLNKQLEEAEEQLRNLSHDMFKKLFKNNDNFSDIVKDLVLQQKNTFETNFVFIANNNIKWDYYSNNQKIQIYLILLELLHNVNKHSYASECKVILIEMAQSIIIRVCDNGVGLANGKVTRGMGFKNVHHRLKGLKGVFTISKLDDMTMMVIEVPYEKKNTNL</sequence>
<keyword evidence="5" id="KW-0547">Nucleotide-binding</keyword>
<accession>A0A7K1GQ81</accession>
<protein>
    <recommendedName>
        <fullName evidence="2">histidine kinase</fullName>
        <ecNumber evidence="2">2.7.13.3</ecNumber>
    </recommendedName>
</protein>
<dbReference type="EMBL" id="WMJY01000057">
    <property type="protein sequence ID" value="MTH31011.1"/>
    <property type="molecule type" value="Genomic_DNA"/>
</dbReference>
<keyword evidence="9" id="KW-0472">Membrane</keyword>
<evidence type="ECO:0000256" key="9">
    <source>
        <dbReference type="SAM" id="Phobius"/>
    </source>
</evidence>
<dbReference type="Pfam" id="PF07730">
    <property type="entry name" value="HisKA_3"/>
    <property type="match status" value="1"/>
</dbReference>
<dbReference type="Proteomes" id="UP000488936">
    <property type="component" value="Unassembled WGS sequence"/>
</dbReference>
<dbReference type="AlphaFoldDB" id="A0A7K1GQ81"/>
<dbReference type="EC" id="2.7.13.3" evidence="2"/>
<reference evidence="11 12" key="1">
    <citation type="journal article" date="2006" name="Int. J. Syst. Evol. Microbiol.">
        <title>Myroides pelagicus sp. nov., isolated from seawater in Thailand.</title>
        <authorList>
            <person name="Yoon J."/>
            <person name="Maneerat S."/>
            <person name="Kawai F."/>
            <person name="Yokota A."/>
        </authorList>
    </citation>
    <scope>NUCLEOTIDE SEQUENCE [LARGE SCALE GENOMIC DNA]</scope>
    <source>
        <strain evidence="11 12">SM1T</strain>
    </source>
</reference>
<dbReference type="InterPro" id="IPR003594">
    <property type="entry name" value="HATPase_dom"/>
</dbReference>
<dbReference type="Gene3D" id="3.30.565.10">
    <property type="entry name" value="Histidine kinase-like ATPase, C-terminal domain"/>
    <property type="match status" value="1"/>
</dbReference>
<keyword evidence="6 11" id="KW-0418">Kinase</keyword>
<keyword evidence="7" id="KW-0067">ATP-binding</keyword>
<keyword evidence="8" id="KW-0902">Two-component regulatory system</keyword>
<dbReference type="Gene3D" id="1.20.5.1930">
    <property type="match status" value="1"/>
</dbReference>
<comment type="catalytic activity">
    <reaction evidence="1">
        <text>ATP + protein L-histidine = ADP + protein N-phospho-L-histidine.</text>
        <dbReference type="EC" id="2.7.13.3"/>
    </reaction>
</comment>